<keyword evidence="4" id="KW-0732">Signal</keyword>
<dbReference type="InterPro" id="IPR030832">
    <property type="entry name" value="Acidic_LPXTA"/>
</dbReference>
<dbReference type="OrthoDB" id="2718583at2"/>
<dbReference type="RefSeq" id="WP_061949089.1">
    <property type="nucleotide sequence ID" value="NZ_LTAO01000023.1"/>
</dbReference>
<keyword evidence="5" id="KW-0572">Peptidoglycan-anchor</keyword>
<feature type="compositionally biased region" description="Basic and acidic residues" evidence="6">
    <location>
        <begin position="491"/>
        <end position="513"/>
    </location>
</feature>
<gene>
    <name evidence="9" type="ORF">AZF04_07040</name>
</gene>
<dbReference type="Proteomes" id="UP000075806">
    <property type="component" value="Unassembled WGS sequence"/>
</dbReference>
<reference evidence="9" key="1">
    <citation type="submission" date="2016-02" db="EMBL/GenBank/DDBJ databases">
        <title>Genome sequence of Bacillus trypoxylicola KCTC 13244(T).</title>
        <authorList>
            <person name="Jeong H."/>
            <person name="Park S.-H."/>
            <person name="Choi S.-K."/>
        </authorList>
    </citation>
    <scope>NUCLEOTIDE SEQUENCE [LARGE SCALE GENOMIC DNA]</scope>
    <source>
        <strain evidence="9">KCTC 13244</strain>
    </source>
</reference>
<dbReference type="GO" id="GO:0046872">
    <property type="term" value="F:metal ion binding"/>
    <property type="evidence" value="ECO:0007669"/>
    <property type="project" value="InterPro"/>
</dbReference>
<evidence type="ECO:0000256" key="6">
    <source>
        <dbReference type="SAM" id="MobiDB-lite"/>
    </source>
</evidence>
<evidence type="ECO:0000256" key="4">
    <source>
        <dbReference type="ARBA" id="ARBA00022729"/>
    </source>
</evidence>
<sequence>MKYLKTLMVAIIITLLIGPIHTYADWKPAELQSYLTSINWTEKQLENYLANEWELEFRDFDSVDEMIDFLGPIMDEEMLEVILDDYFISKEQLIHSLNQHQKKWQDFKFYDDLFMYLDEILSISAQELTQYLNTIGLTEKQLKDYLEEEYSFNLSFFSTIGQLSNFLGDVLTDDSLNELLNDFGMTFEDLNSLLEKHQRSLDEFLFYDQIFDFLYYSQTIDEAELEAFLESVGWTRSKLDEFLYNVWYLELFEIPTLEELMFYLGPPIDQDVISELLEEYEITLDELHQLLKEANLSLDDFTFYYELDDFIYSSLYYDDEDIEIDEELKKLFDEIGLTEEEFERIIMHILAQIEEDPSLIDALFELEEFLYLFEDMEDGEKFDKEELIELALISKEYMDLFKIKAEFLLVKDGVETPLSFFNLLNLTSLGEHDLLIKLYDFDGQLLADFIFTTELLNRWFFGEVIDHITPPVVKDPRPVPPPKGGTNIETPKPKPAVEKPSLDKEKMASDKQESTQGQVKQKLPNTATESYNLLVIGFVLLFAAGGLFLLQKRRLNS</sequence>
<feature type="transmembrane region" description="Helical" evidence="7">
    <location>
        <begin position="531"/>
        <end position="550"/>
    </location>
</feature>
<feature type="region of interest" description="Disordered" evidence="6">
    <location>
        <begin position="472"/>
        <end position="522"/>
    </location>
</feature>
<dbReference type="SUPFAM" id="SSF63411">
    <property type="entry name" value="LuxS/MPP-like metallohydrolase"/>
    <property type="match status" value="1"/>
</dbReference>
<keyword evidence="10" id="KW-1185">Reference proteome</keyword>
<evidence type="ECO:0000256" key="1">
    <source>
        <dbReference type="ARBA" id="ARBA00004168"/>
    </source>
</evidence>
<evidence type="ECO:0000256" key="2">
    <source>
        <dbReference type="ARBA" id="ARBA00022512"/>
    </source>
</evidence>
<dbReference type="NCBIfam" id="TIGR01167">
    <property type="entry name" value="LPXTG_anchor"/>
    <property type="match status" value="1"/>
</dbReference>
<name>A0A162DDE4_9BACI</name>
<dbReference type="STRING" id="519424.AZF04_07040"/>
<evidence type="ECO:0000313" key="10">
    <source>
        <dbReference type="Proteomes" id="UP000075806"/>
    </source>
</evidence>
<feature type="domain" description="Gram-positive cocci surface proteins LPxTG" evidence="8">
    <location>
        <begin position="523"/>
        <end position="557"/>
    </location>
</feature>
<accession>A0A162DDE4</accession>
<comment type="caution">
    <text evidence="9">The sequence shown here is derived from an EMBL/GenBank/DDBJ whole genome shotgun (WGS) entry which is preliminary data.</text>
</comment>
<keyword evidence="7" id="KW-0812">Transmembrane</keyword>
<dbReference type="NCBIfam" id="TIGR04383">
    <property type="entry name" value="acidic_w_LPXTA"/>
    <property type="match status" value="3"/>
</dbReference>
<evidence type="ECO:0000256" key="3">
    <source>
        <dbReference type="ARBA" id="ARBA00022525"/>
    </source>
</evidence>
<protein>
    <recommendedName>
        <fullName evidence="8">Gram-positive cocci surface proteins LPxTG domain-containing protein</fullName>
    </recommendedName>
</protein>
<dbReference type="InterPro" id="IPR011249">
    <property type="entry name" value="Metalloenz_LuxS/M16"/>
</dbReference>
<keyword evidence="7" id="KW-0472">Membrane</keyword>
<proteinExistence type="predicted"/>
<organism evidence="9 10">
    <name type="scientific">Alkalihalobacillus trypoxylicola</name>
    <dbReference type="NCBI Taxonomy" id="519424"/>
    <lineage>
        <taxon>Bacteria</taxon>
        <taxon>Bacillati</taxon>
        <taxon>Bacillota</taxon>
        <taxon>Bacilli</taxon>
        <taxon>Bacillales</taxon>
        <taxon>Bacillaceae</taxon>
        <taxon>Alkalihalobacillus</taxon>
    </lineage>
</organism>
<dbReference type="InterPro" id="IPR019931">
    <property type="entry name" value="LPXTG_anchor"/>
</dbReference>
<dbReference type="EMBL" id="LTAO01000023">
    <property type="protein sequence ID" value="KYG29275.1"/>
    <property type="molecule type" value="Genomic_DNA"/>
</dbReference>
<evidence type="ECO:0000256" key="7">
    <source>
        <dbReference type="SAM" id="Phobius"/>
    </source>
</evidence>
<evidence type="ECO:0000256" key="5">
    <source>
        <dbReference type="ARBA" id="ARBA00023088"/>
    </source>
</evidence>
<comment type="subcellular location">
    <subcellularLocation>
        <location evidence="1">Secreted</location>
        <location evidence="1">Cell wall</location>
        <topology evidence="1">Peptidoglycan-anchor</topology>
    </subcellularLocation>
</comment>
<keyword evidence="7" id="KW-1133">Transmembrane helix</keyword>
<keyword evidence="2" id="KW-0134">Cell wall</keyword>
<keyword evidence="3" id="KW-0964">Secreted</keyword>
<dbReference type="AlphaFoldDB" id="A0A162DDE4"/>
<dbReference type="PROSITE" id="PS50847">
    <property type="entry name" value="GRAM_POS_ANCHORING"/>
    <property type="match status" value="1"/>
</dbReference>
<dbReference type="Pfam" id="PF00746">
    <property type="entry name" value="Gram_pos_anchor"/>
    <property type="match status" value="1"/>
</dbReference>
<evidence type="ECO:0000259" key="8">
    <source>
        <dbReference type="PROSITE" id="PS50847"/>
    </source>
</evidence>
<evidence type="ECO:0000313" key="9">
    <source>
        <dbReference type="EMBL" id="KYG29275.1"/>
    </source>
</evidence>